<dbReference type="GO" id="GO:0005886">
    <property type="term" value="C:plasma membrane"/>
    <property type="evidence" value="ECO:0007669"/>
    <property type="project" value="TreeGrafter"/>
</dbReference>
<keyword evidence="6" id="KW-0812">Transmembrane</keyword>
<reference evidence="8" key="1">
    <citation type="journal article" date="2014" name="Int. J. Syst. Evol. Microbiol.">
        <title>Complete genome sequence of Corynebacterium casei LMG S-19264T (=DSM 44701T), isolated from a smear-ripened cheese.</title>
        <authorList>
            <consortium name="US DOE Joint Genome Institute (JGI-PGF)"/>
            <person name="Walter F."/>
            <person name="Albersmeier A."/>
            <person name="Kalinowski J."/>
            <person name="Ruckert C."/>
        </authorList>
    </citation>
    <scope>NUCLEOTIDE SEQUENCE</scope>
    <source>
        <strain evidence="8">NBRC 110023</strain>
    </source>
</reference>
<proteinExistence type="predicted"/>
<dbReference type="InterPro" id="IPR050428">
    <property type="entry name" value="TCS_sensor_his_kinase"/>
</dbReference>
<evidence type="ECO:0000313" key="9">
    <source>
        <dbReference type="Proteomes" id="UP001156601"/>
    </source>
</evidence>
<dbReference type="PANTHER" id="PTHR45436">
    <property type="entry name" value="SENSOR HISTIDINE KINASE YKOH"/>
    <property type="match status" value="1"/>
</dbReference>
<dbReference type="InterPro" id="IPR036890">
    <property type="entry name" value="HATPase_C_sf"/>
</dbReference>
<evidence type="ECO:0000256" key="5">
    <source>
        <dbReference type="ARBA" id="ARBA00022777"/>
    </source>
</evidence>
<evidence type="ECO:0000256" key="1">
    <source>
        <dbReference type="ARBA" id="ARBA00000085"/>
    </source>
</evidence>
<dbReference type="InterPro" id="IPR036097">
    <property type="entry name" value="HisK_dim/P_sf"/>
</dbReference>
<evidence type="ECO:0000256" key="3">
    <source>
        <dbReference type="ARBA" id="ARBA00022553"/>
    </source>
</evidence>
<comment type="catalytic activity">
    <reaction evidence="1">
        <text>ATP + protein L-histidine = ADP + protein N-phospho-L-histidine.</text>
        <dbReference type="EC" id="2.7.13.3"/>
    </reaction>
</comment>
<dbReference type="Gene3D" id="1.10.287.130">
    <property type="match status" value="1"/>
</dbReference>
<feature type="transmembrane region" description="Helical" evidence="6">
    <location>
        <begin position="12"/>
        <end position="34"/>
    </location>
</feature>
<protein>
    <recommendedName>
        <fullName evidence="2">histidine kinase</fullName>
        <ecNumber evidence="2">2.7.13.3</ecNumber>
    </recommendedName>
</protein>
<keyword evidence="6" id="KW-0472">Membrane</keyword>
<dbReference type="PANTHER" id="PTHR45436:SF16">
    <property type="entry name" value="HISTIDINE KINASE"/>
    <property type="match status" value="1"/>
</dbReference>
<dbReference type="EMBL" id="BSOT01000006">
    <property type="protein sequence ID" value="GLR71368.1"/>
    <property type="molecule type" value="Genomic_DNA"/>
</dbReference>
<dbReference type="GO" id="GO:0000155">
    <property type="term" value="F:phosphorelay sensor kinase activity"/>
    <property type="evidence" value="ECO:0007669"/>
    <property type="project" value="InterPro"/>
</dbReference>
<name>A0AA37SX16_9ALTE</name>
<comment type="caution">
    <text evidence="8">The sequence shown here is derived from an EMBL/GenBank/DDBJ whole genome shotgun (WGS) entry which is preliminary data.</text>
</comment>
<dbReference type="CDD" id="cd00082">
    <property type="entry name" value="HisKA"/>
    <property type="match status" value="1"/>
</dbReference>
<sequence>MIPNRKSSLRRSITLGLLLFFSLQLLVGLFYLLMSFYSGQESVHSAFLTMQAKEYLLAKAQDSSVVTPRNPSFSVYLSTDEMPSTLSTIAEDLSVGYHDLDEVDPFGSGEQTELQVYIVDIQNIGRHYFVSRIFEPDDVNFMRDKTLGFIGSYTLAAMVLSFFFIWLLRRHYLHPLNALIDSVNTWDFSSEPSQFAKTYNKGDLGILARSLDELSQRQAEFLRREQNTTRNISHELRTPITVIRSTLDLMQMRANKNGEHENDNQLAKLKRACDELEANVYGILYLGREKHLDNEITEATEECRDIIQGLEEHPAWNMSYVELDIENGIVLNCQRIMFRILVGNLLRNALEHGEVNSIKISLNSTLLSIHNTQQSPLEDIDENHFGLGLDIVRQICERLTWRFSLTKSGVSICAKVTF</sequence>
<evidence type="ECO:0000313" key="8">
    <source>
        <dbReference type="EMBL" id="GLR71368.1"/>
    </source>
</evidence>
<dbReference type="Gene3D" id="3.30.565.10">
    <property type="entry name" value="Histidine kinase-like ATPase, C-terminal domain"/>
    <property type="match status" value="1"/>
</dbReference>
<evidence type="ECO:0000256" key="2">
    <source>
        <dbReference type="ARBA" id="ARBA00012438"/>
    </source>
</evidence>
<keyword evidence="6" id="KW-1133">Transmembrane helix</keyword>
<dbReference type="Proteomes" id="UP001156601">
    <property type="component" value="Unassembled WGS sequence"/>
</dbReference>
<dbReference type="PROSITE" id="PS50109">
    <property type="entry name" value="HIS_KIN"/>
    <property type="match status" value="1"/>
</dbReference>
<organism evidence="8 9">
    <name type="scientific">Agaribacter marinus</name>
    <dbReference type="NCBI Taxonomy" id="1431249"/>
    <lineage>
        <taxon>Bacteria</taxon>
        <taxon>Pseudomonadati</taxon>
        <taxon>Pseudomonadota</taxon>
        <taxon>Gammaproteobacteria</taxon>
        <taxon>Alteromonadales</taxon>
        <taxon>Alteromonadaceae</taxon>
        <taxon>Agaribacter</taxon>
    </lineage>
</organism>
<dbReference type="SUPFAM" id="SSF47384">
    <property type="entry name" value="Homodimeric domain of signal transducing histidine kinase"/>
    <property type="match status" value="1"/>
</dbReference>
<dbReference type="AlphaFoldDB" id="A0AA37SX16"/>
<accession>A0AA37SX16</accession>
<dbReference type="InterPro" id="IPR005467">
    <property type="entry name" value="His_kinase_dom"/>
</dbReference>
<dbReference type="InterPro" id="IPR003661">
    <property type="entry name" value="HisK_dim/P_dom"/>
</dbReference>
<evidence type="ECO:0000259" key="7">
    <source>
        <dbReference type="PROSITE" id="PS50109"/>
    </source>
</evidence>
<dbReference type="RefSeq" id="WP_284217731.1">
    <property type="nucleotide sequence ID" value="NZ_BSOT01000006.1"/>
</dbReference>
<reference evidence="8" key="2">
    <citation type="submission" date="2023-01" db="EMBL/GenBank/DDBJ databases">
        <title>Draft genome sequence of Agaribacter marinus strain NBRC 110023.</title>
        <authorList>
            <person name="Sun Q."/>
            <person name="Mori K."/>
        </authorList>
    </citation>
    <scope>NUCLEOTIDE SEQUENCE</scope>
    <source>
        <strain evidence="8">NBRC 110023</strain>
    </source>
</reference>
<evidence type="ECO:0000256" key="6">
    <source>
        <dbReference type="SAM" id="Phobius"/>
    </source>
</evidence>
<keyword evidence="5" id="KW-0418">Kinase</keyword>
<gene>
    <name evidence="8" type="ORF">GCM10007852_22760</name>
</gene>
<keyword evidence="4" id="KW-0808">Transferase</keyword>
<dbReference type="Pfam" id="PF00512">
    <property type="entry name" value="HisKA"/>
    <property type="match status" value="1"/>
</dbReference>
<dbReference type="EC" id="2.7.13.3" evidence="2"/>
<dbReference type="SUPFAM" id="SSF55874">
    <property type="entry name" value="ATPase domain of HSP90 chaperone/DNA topoisomerase II/histidine kinase"/>
    <property type="match status" value="1"/>
</dbReference>
<keyword evidence="9" id="KW-1185">Reference proteome</keyword>
<feature type="transmembrane region" description="Helical" evidence="6">
    <location>
        <begin position="147"/>
        <end position="168"/>
    </location>
</feature>
<dbReference type="SMART" id="SM00388">
    <property type="entry name" value="HisKA"/>
    <property type="match status" value="1"/>
</dbReference>
<evidence type="ECO:0000256" key="4">
    <source>
        <dbReference type="ARBA" id="ARBA00022679"/>
    </source>
</evidence>
<keyword evidence="3" id="KW-0597">Phosphoprotein</keyword>
<feature type="domain" description="Histidine kinase" evidence="7">
    <location>
        <begin position="231"/>
        <end position="418"/>
    </location>
</feature>